<dbReference type="AlphaFoldDB" id="A0A4U9HUV9"/>
<accession>A0A4U9HUV9</accession>
<dbReference type="Pfam" id="PF03738">
    <property type="entry name" value="GSP_synth"/>
    <property type="match status" value="1"/>
</dbReference>
<evidence type="ECO:0000256" key="5">
    <source>
        <dbReference type="ARBA" id="ARBA00022842"/>
    </source>
</evidence>
<dbReference type="GO" id="GO:0005524">
    <property type="term" value="F:ATP binding"/>
    <property type="evidence" value="ECO:0007669"/>
    <property type="project" value="UniProtKB-KW"/>
</dbReference>
<keyword evidence="5" id="KW-0460">Magnesium</keyword>
<feature type="domain" description="Glutathionylspermidine synthase pre-ATP-grasp-like" evidence="6">
    <location>
        <begin position="1"/>
        <end position="113"/>
    </location>
</feature>
<evidence type="ECO:0000313" key="7">
    <source>
        <dbReference type="EMBL" id="VTP67351.1"/>
    </source>
</evidence>
<dbReference type="InterPro" id="IPR005494">
    <property type="entry name" value="GSPS_pre-ATP-grasp-like_dom"/>
</dbReference>
<evidence type="ECO:0000256" key="4">
    <source>
        <dbReference type="ARBA" id="ARBA00022840"/>
    </source>
</evidence>
<evidence type="ECO:0000256" key="3">
    <source>
        <dbReference type="ARBA" id="ARBA00022741"/>
    </source>
</evidence>
<protein>
    <submittedName>
        <fullName evidence="7">Bifunctional glutathionylspermidine synthetase/amidase</fullName>
    </submittedName>
</protein>
<dbReference type="GO" id="GO:0046872">
    <property type="term" value="F:metal ion binding"/>
    <property type="evidence" value="ECO:0007669"/>
    <property type="project" value="UniProtKB-KW"/>
</dbReference>
<dbReference type="SUPFAM" id="SSF56059">
    <property type="entry name" value="Glutathione synthetase ATP-binding domain-like"/>
    <property type="match status" value="1"/>
</dbReference>
<name>A0A4U9HUV9_SERRU</name>
<evidence type="ECO:0000313" key="8">
    <source>
        <dbReference type="Proteomes" id="UP000307968"/>
    </source>
</evidence>
<reference evidence="7 8" key="1">
    <citation type="submission" date="2019-05" db="EMBL/GenBank/DDBJ databases">
        <authorList>
            <consortium name="Pathogen Informatics"/>
        </authorList>
    </citation>
    <scope>NUCLEOTIDE SEQUENCE [LARGE SCALE GENOMIC DNA]</scope>
    <source>
        <strain evidence="7 8">NCTC12971</strain>
    </source>
</reference>
<evidence type="ECO:0000256" key="1">
    <source>
        <dbReference type="ARBA" id="ARBA00022598"/>
    </source>
</evidence>
<keyword evidence="3" id="KW-0547">Nucleotide-binding</keyword>
<evidence type="ECO:0000256" key="2">
    <source>
        <dbReference type="ARBA" id="ARBA00022723"/>
    </source>
</evidence>
<organism evidence="7 8">
    <name type="scientific">Serratia rubidaea</name>
    <name type="common">Serratia marinorubra</name>
    <dbReference type="NCBI Taxonomy" id="61652"/>
    <lineage>
        <taxon>Bacteria</taxon>
        <taxon>Pseudomonadati</taxon>
        <taxon>Pseudomonadota</taxon>
        <taxon>Gammaproteobacteria</taxon>
        <taxon>Enterobacterales</taxon>
        <taxon>Yersiniaceae</taxon>
        <taxon>Serratia</taxon>
    </lineage>
</organism>
<keyword evidence="1" id="KW-0436">Ligase</keyword>
<keyword evidence="2" id="KW-0479">Metal-binding</keyword>
<sequence>MLWEMFPNHPNLLPAYFAEDEHPPLDHYVVKPLFSREGANIRIVQNGQEVANVDGPYGEEGMIVQQFHPLPQFEGNYTLIGSWLINDQACGIGLREDRELITQDLSRFYPHIILG</sequence>
<gene>
    <name evidence="7" type="primary">gsp_3</name>
    <name evidence="7" type="ORF">NCTC12971_05062</name>
</gene>
<evidence type="ECO:0000259" key="6">
    <source>
        <dbReference type="Pfam" id="PF03738"/>
    </source>
</evidence>
<dbReference type="Proteomes" id="UP000307968">
    <property type="component" value="Chromosome"/>
</dbReference>
<dbReference type="Gene3D" id="3.30.1490.330">
    <property type="match status" value="1"/>
</dbReference>
<dbReference type="EMBL" id="LR590463">
    <property type="protein sequence ID" value="VTP67351.1"/>
    <property type="molecule type" value="Genomic_DNA"/>
</dbReference>
<dbReference type="GO" id="GO:0016874">
    <property type="term" value="F:ligase activity"/>
    <property type="evidence" value="ECO:0007669"/>
    <property type="project" value="UniProtKB-KW"/>
</dbReference>
<proteinExistence type="predicted"/>
<keyword evidence="4" id="KW-0067">ATP-binding</keyword>